<gene>
    <name evidence="1" type="ORF">MLD38_004639</name>
</gene>
<proteinExistence type="predicted"/>
<keyword evidence="2" id="KW-1185">Reference proteome</keyword>
<dbReference type="EMBL" id="CM042881">
    <property type="protein sequence ID" value="KAI4386732.1"/>
    <property type="molecule type" value="Genomic_DNA"/>
</dbReference>
<organism evidence="1 2">
    <name type="scientific">Melastoma candidum</name>
    <dbReference type="NCBI Taxonomy" id="119954"/>
    <lineage>
        <taxon>Eukaryota</taxon>
        <taxon>Viridiplantae</taxon>
        <taxon>Streptophyta</taxon>
        <taxon>Embryophyta</taxon>
        <taxon>Tracheophyta</taxon>
        <taxon>Spermatophyta</taxon>
        <taxon>Magnoliopsida</taxon>
        <taxon>eudicotyledons</taxon>
        <taxon>Gunneridae</taxon>
        <taxon>Pentapetalae</taxon>
        <taxon>rosids</taxon>
        <taxon>malvids</taxon>
        <taxon>Myrtales</taxon>
        <taxon>Melastomataceae</taxon>
        <taxon>Melastomatoideae</taxon>
        <taxon>Melastomateae</taxon>
        <taxon>Melastoma</taxon>
    </lineage>
</organism>
<accession>A0ACB9S7M5</accession>
<dbReference type="Proteomes" id="UP001057402">
    <property type="component" value="Chromosome 2"/>
</dbReference>
<evidence type="ECO:0000313" key="1">
    <source>
        <dbReference type="EMBL" id="KAI4386732.1"/>
    </source>
</evidence>
<sequence length="388" mass="43559">MSLRGYCPNERKPCVYWVEKYFKDCLCNINDEVSFGFGLISLVCWGVAEIPQIVTNFRTKSSHGVSLAFLLTWVAGDVFNLVGCLLEPATLPTQFYTALLYTTSTVVLVIQSVYYDYIHNWCKTRLTKPDHKVEEQKEPLKPRLSRSGIPIPTTASTDSTIISSVVSTPRREFYYTSARSLVGSGTPPFRTYMRVAKSGPSAMVLDSDSSSEDEAIPSTTVDKTVTQPKPIPRSAGYSTFLASSLTLPLRTDAFTGRKLLSGGGSRMEHSKFGQWLGWLMAAIYMGGRLPQIWLNIKRGSVEGLNPLMFVFALVANVTYVGSILVRTTEWDSIKANMPWLLDAIVCVALDLFIILQYIYYRYFRRKNSDDGDDSGYGYYKQPSKEYAY</sequence>
<name>A0ACB9S7M5_9MYRT</name>
<evidence type="ECO:0000313" key="2">
    <source>
        <dbReference type="Proteomes" id="UP001057402"/>
    </source>
</evidence>
<comment type="caution">
    <text evidence="1">The sequence shown here is derived from an EMBL/GenBank/DDBJ whole genome shotgun (WGS) entry which is preliminary data.</text>
</comment>
<protein>
    <submittedName>
        <fullName evidence="1">Uncharacterized protein</fullName>
    </submittedName>
</protein>
<reference evidence="2" key="1">
    <citation type="journal article" date="2023" name="Front. Plant Sci.">
        <title>Chromosomal-level genome assembly of Melastoma candidum provides insights into trichome evolution.</title>
        <authorList>
            <person name="Zhong Y."/>
            <person name="Wu W."/>
            <person name="Sun C."/>
            <person name="Zou P."/>
            <person name="Liu Y."/>
            <person name="Dai S."/>
            <person name="Zhou R."/>
        </authorList>
    </citation>
    <scope>NUCLEOTIDE SEQUENCE [LARGE SCALE GENOMIC DNA]</scope>
</reference>